<dbReference type="InterPro" id="IPR011703">
    <property type="entry name" value="ATPase_AAA-3"/>
</dbReference>
<sequence length="323" mass="34739">MPMTPENAAWFAQTFGKLTDNIGQALLGKTDVIRLALVCMLAEGHLLLEDAPGTGKTALARAIAATVHGSHSRIQFTPDLLPSDITGITMYDQRTSTWDFHKGPIFASIVLADEINRASPKTQSALLEVMEESRVTVDGVRHDVGRPFMVIATQNPIEQAGTYKLPEAQLDRFLVKATVGYPDRAAARMILAGSANPDRTQRLQAVVAAEAVAQMIDLVKENHVDDAVLDYVQQLTEATRDDAETSLGVSTRGSIALVRAARVLAAAQGRNYVTPDDVKALASPVWAHRLVLAPEAEFAGSTPGQVMTRVIQTIPAPQQRGAS</sequence>
<feature type="domain" description="ChlI/MoxR AAA lid" evidence="2">
    <location>
        <begin position="238"/>
        <end position="308"/>
    </location>
</feature>
<comment type="caution">
    <text evidence="3">The sequence shown here is derived from an EMBL/GenBank/DDBJ whole genome shotgun (WGS) entry which is preliminary data.</text>
</comment>
<dbReference type="PANTHER" id="PTHR42759:SF5">
    <property type="entry name" value="METHANOL DEHYDROGENASE REGULATOR"/>
    <property type="match status" value="1"/>
</dbReference>
<evidence type="ECO:0000313" key="4">
    <source>
        <dbReference type="Proteomes" id="UP000325003"/>
    </source>
</evidence>
<feature type="domain" description="ATPase AAA-3" evidence="1">
    <location>
        <begin position="45"/>
        <end position="175"/>
    </location>
</feature>
<evidence type="ECO:0000313" key="3">
    <source>
        <dbReference type="EMBL" id="KAA1421544.1"/>
    </source>
</evidence>
<dbReference type="EMBL" id="VUJV01000001">
    <property type="protein sequence ID" value="KAA1421544.1"/>
    <property type="molecule type" value="Genomic_DNA"/>
</dbReference>
<dbReference type="GO" id="GO:0005524">
    <property type="term" value="F:ATP binding"/>
    <property type="evidence" value="ECO:0007669"/>
    <property type="project" value="InterPro"/>
</dbReference>
<dbReference type="RefSeq" id="WP_149727004.1">
    <property type="nucleotide sequence ID" value="NZ_VUJV01000001.1"/>
</dbReference>
<dbReference type="Gene3D" id="1.10.8.80">
    <property type="entry name" value="Magnesium chelatase subunit I, C-Terminal domain"/>
    <property type="match status" value="1"/>
</dbReference>
<evidence type="ECO:0000259" key="1">
    <source>
        <dbReference type="Pfam" id="PF07726"/>
    </source>
</evidence>
<reference evidence="3 4" key="1">
    <citation type="submission" date="2019-09" db="EMBL/GenBank/DDBJ databases">
        <title>Nocardioides panacisoli sp. nov., isolated from the soil of a ginseng field.</title>
        <authorList>
            <person name="Cho C."/>
        </authorList>
    </citation>
    <scope>NUCLEOTIDE SEQUENCE [LARGE SCALE GENOMIC DNA]</scope>
    <source>
        <strain evidence="3 4">BN130099</strain>
    </source>
</reference>
<dbReference type="Pfam" id="PF07726">
    <property type="entry name" value="AAA_3"/>
    <property type="match status" value="1"/>
</dbReference>
<dbReference type="InterPro" id="IPR050764">
    <property type="entry name" value="CbbQ/NirQ/NorQ/GpvN"/>
</dbReference>
<proteinExistence type="predicted"/>
<dbReference type="SUPFAM" id="SSF52540">
    <property type="entry name" value="P-loop containing nucleoside triphosphate hydrolases"/>
    <property type="match status" value="1"/>
</dbReference>
<protein>
    <submittedName>
        <fullName evidence="3">MoxR family ATPase</fullName>
    </submittedName>
</protein>
<gene>
    <name evidence="3" type="ORF">F0U44_04460</name>
</gene>
<name>A0A5B1LM04_9ACTN</name>
<dbReference type="Proteomes" id="UP000325003">
    <property type="component" value="Unassembled WGS sequence"/>
</dbReference>
<evidence type="ECO:0000259" key="2">
    <source>
        <dbReference type="Pfam" id="PF17863"/>
    </source>
</evidence>
<dbReference type="Gene3D" id="3.40.50.300">
    <property type="entry name" value="P-loop containing nucleotide triphosphate hydrolases"/>
    <property type="match status" value="1"/>
</dbReference>
<dbReference type="Pfam" id="PF17863">
    <property type="entry name" value="AAA_lid_2"/>
    <property type="match status" value="1"/>
</dbReference>
<dbReference type="InterPro" id="IPR041628">
    <property type="entry name" value="ChlI/MoxR_AAA_lid"/>
</dbReference>
<dbReference type="CDD" id="cd00009">
    <property type="entry name" value="AAA"/>
    <property type="match status" value="1"/>
</dbReference>
<keyword evidence="4" id="KW-1185">Reference proteome</keyword>
<dbReference type="GO" id="GO:0016887">
    <property type="term" value="F:ATP hydrolysis activity"/>
    <property type="evidence" value="ECO:0007669"/>
    <property type="project" value="InterPro"/>
</dbReference>
<reference evidence="3 4" key="2">
    <citation type="submission" date="2019-09" db="EMBL/GenBank/DDBJ databases">
        <authorList>
            <person name="Jin C."/>
        </authorList>
    </citation>
    <scope>NUCLEOTIDE SEQUENCE [LARGE SCALE GENOMIC DNA]</scope>
    <source>
        <strain evidence="3 4">BN130099</strain>
    </source>
</reference>
<organism evidence="3 4">
    <name type="scientific">Nocardioides humilatus</name>
    <dbReference type="NCBI Taxonomy" id="2607660"/>
    <lineage>
        <taxon>Bacteria</taxon>
        <taxon>Bacillati</taxon>
        <taxon>Actinomycetota</taxon>
        <taxon>Actinomycetes</taxon>
        <taxon>Propionibacteriales</taxon>
        <taxon>Nocardioidaceae</taxon>
        <taxon>Nocardioides</taxon>
    </lineage>
</organism>
<dbReference type="PIRSF" id="PIRSF002849">
    <property type="entry name" value="AAA_ATPase_chaperone_MoxR_prd"/>
    <property type="match status" value="1"/>
</dbReference>
<accession>A0A5B1LM04</accession>
<dbReference type="InterPro" id="IPR027417">
    <property type="entry name" value="P-loop_NTPase"/>
</dbReference>
<dbReference type="PANTHER" id="PTHR42759">
    <property type="entry name" value="MOXR FAMILY PROTEIN"/>
    <property type="match status" value="1"/>
</dbReference>
<dbReference type="AlphaFoldDB" id="A0A5B1LM04"/>